<reference evidence="4 5" key="2">
    <citation type="journal article" date="2019" name="G3 (Bethesda)">
        <title>Hybrid Assembly of the Genome of the Entomopathogenic Nematode Steinernema carpocapsae Identifies the X-Chromosome.</title>
        <authorList>
            <person name="Serra L."/>
            <person name="Macchietto M."/>
            <person name="Macias-Munoz A."/>
            <person name="McGill C.J."/>
            <person name="Rodriguez I.M."/>
            <person name="Rodriguez B."/>
            <person name="Murad R."/>
            <person name="Mortazavi A."/>
        </authorList>
    </citation>
    <scope>NUCLEOTIDE SEQUENCE [LARGE SCALE GENOMIC DNA]</scope>
    <source>
        <strain evidence="4 5">ALL</strain>
    </source>
</reference>
<dbReference type="SUPFAM" id="SSF47676">
    <property type="entry name" value="Conserved domain common to transcription factors TFIIS, elongin A, CRSP70"/>
    <property type="match status" value="1"/>
</dbReference>
<dbReference type="Proteomes" id="UP000298663">
    <property type="component" value="Unassembled WGS sequence"/>
</dbReference>
<dbReference type="Gene3D" id="1.20.930.10">
    <property type="entry name" value="Conserved domain common to transcription factors TFIIS, elongin A, CRSP70"/>
    <property type="match status" value="1"/>
</dbReference>
<evidence type="ECO:0000256" key="2">
    <source>
        <dbReference type="SAM" id="MobiDB-lite"/>
    </source>
</evidence>
<dbReference type="GO" id="GO:0070449">
    <property type="term" value="C:elongin complex"/>
    <property type="evidence" value="ECO:0007669"/>
    <property type="project" value="InterPro"/>
</dbReference>
<comment type="subcellular location">
    <subcellularLocation>
        <location evidence="1">Nucleus</location>
    </subcellularLocation>
</comment>
<dbReference type="InterPro" id="IPR051870">
    <property type="entry name" value="Elongin-A_domain"/>
</dbReference>
<dbReference type="InterPro" id="IPR035441">
    <property type="entry name" value="TFIIS/LEDGF_dom_sf"/>
</dbReference>
<feature type="compositionally biased region" description="Basic and acidic residues" evidence="2">
    <location>
        <begin position="126"/>
        <end position="136"/>
    </location>
</feature>
<sequence length="546" mass="62022">MQLLSPTGHLKRSFEIHTVLLKSLFFLRVTLPSFSLAPTIYGYLRDMGSSNVETEKLLHKIEKYKSCLEHHERVEYAFGRLESVPITLDLLHRTGVGRTVSRWSDDEQLGDRVKALISKWRAIAEEEQRKRMPSEHSDEEPEERAKSSGESGRSSRAESERRSPMEERRSTRSPSTPSSRHLSPTSERSPTPDRSPSPIVERKKKREISRFQSTGEGTSSSSVSKAPKRKKQPVMLVDNSDMFAAELAKANTVKGTKTKKPRLDSFHASSAKPMGSMKPKTLESHGYNPYTQNMAPINPSSKADTDIFKARKDTRRIYAGRVKTTGLTEVPRLETLCMNVLFAHLNEIEDMNGTAYCLIKPILEKCNPDQLLKIERNNEYLLEDTDELWQKICEKKYNATENDTYEDESWRDFYMRKQRESDERFKAITSKIGSHNRDSPTINVRRTMALADPRTPREVQKRAQFFGTIQSNGAVPSALEVSKSRREIFNSGSKAKFQALPTCIRASKNSSVGAKKERQVVVPPPAAGKRGALMAKTLKMLKNKRR</sequence>
<dbReference type="PANTHER" id="PTHR15141:SF76">
    <property type="entry name" value="TRANSCRIPTION ELONGATION FACTOR B POLYPEPTIDE 3"/>
    <property type="match status" value="1"/>
</dbReference>
<dbReference type="PANTHER" id="PTHR15141">
    <property type="entry name" value="TRANSCRIPTION ELONGATION FACTOR B POLYPEPTIDE 3"/>
    <property type="match status" value="1"/>
</dbReference>
<name>A0A4U5NE50_STECR</name>
<gene>
    <name evidence="4" type="ORF">L596_014971</name>
</gene>
<organism evidence="4 5">
    <name type="scientific">Steinernema carpocapsae</name>
    <name type="common">Entomopathogenic nematode</name>
    <dbReference type="NCBI Taxonomy" id="34508"/>
    <lineage>
        <taxon>Eukaryota</taxon>
        <taxon>Metazoa</taxon>
        <taxon>Ecdysozoa</taxon>
        <taxon>Nematoda</taxon>
        <taxon>Chromadorea</taxon>
        <taxon>Rhabditida</taxon>
        <taxon>Tylenchina</taxon>
        <taxon>Panagrolaimomorpha</taxon>
        <taxon>Strongyloidoidea</taxon>
        <taxon>Steinernematidae</taxon>
        <taxon>Steinernema</taxon>
    </lineage>
</organism>
<keyword evidence="1" id="KW-0539">Nucleus</keyword>
<comment type="caution">
    <text evidence="4">The sequence shown here is derived from an EMBL/GenBank/DDBJ whole genome shotgun (WGS) entry which is preliminary data.</text>
</comment>
<proteinExistence type="predicted"/>
<feature type="compositionally biased region" description="Low complexity" evidence="2">
    <location>
        <begin position="213"/>
        <end position="224"/>
    </location>
</feature>
<evidence type="ECO:0000256" key="1">
    <source>
        <dbReference type="PROSITE-ProRule" id="PRU00649"/>
    </source>
</evidence>
<feature type="compositionally biased region" description="Polar residues" evidence="2">
    <location>
        <begin position="181"/>
        <end position="194"/>
    </location>
</feature>
<feature type="domain" description="TFIIS N-terminal" evidence="3">
    <location>
        <begin position="56"/>
        <end position="127"/>
    </location>
</feature>
<dbReference type="AlphaFoldDB" id="A0A4U5NE50"/>
<feature type="region of interest" description="Disordered" evidence="2">
    <location>
        <begin position="126"/>
        <end position="235"/>
    </location>
</feature>
<dbReference type="PROSITE" id="PS51319">
    <property type="entry name" value="TFIIS_N"/>
    <property type="match status" value="1"/>
</dbReference>
<feature type="compositionally biased region" description="Basic and acidic residues" evidence="2">
    <location>
        <begin position="143"/>
        <end position="170"/>
    </location>
</feature>
<accession>A0A4U5NE50</accession>
<protein>
    <recommendedName>
        <fullName evidence="3">TFIIS N-terminal domain-containing protein</fullName>
    </recommendedName>
</protein>
<dbReference type="EMBL" id="AZBU02000004">
    <property type="protein sequence ID" value="TKR81024.1"/>
    <property type="molecule type" value="Genomic_DNA"/>
</dbReference>
<dbReference type="OrthoDB" id="21513at2759"/>
<reference evidence="4 5" key="1">
    <citation type="journal article" date="2015" name="Genome Biol.">
        <title>Comparative genomics of Steinernema reveals deeply conserved gene regulatory networks.</title>
        <authorList>
            <person name="Dillman A.R."/>
            <person name="Macchietto M."/>
            <person name="Porter C.F."/>
            <person name="Rogers A."/>
            <person name="Williams B."/>
            <person name="Antoshechkin I."/>
            <person name="Lee M.M."/>
            <person name="Goodwin Z."/>
            <person name="Lu X."/>
            <person name="Lewis E.E."/>
            <person name="Goodrich-Blair H."/>
            <person name="Stock S.P."/>
            <person name="Adams B.J."/>
            <person name="Sternberg P.W."/>
            <person name="Mortazavi A."/>
        </authorList>
    </citation>
    <scope>NUCLEOTIDE SEQUENCE [LARGE SCALE GENOMIC DNA]</scope>
    <source>
        <strain evidence="4 5">ALL</strain>
    </source>
</reference>
<keyword evidence="5" id="KW-1185">Reference proteome</keyword>
<dbReference type="InterPro" id="IPR017923">
    <property type="entry name" value="TFIIS_N"/>
</dbReference>
<dbReference type="GO" id="GO:0006368">
    <property type="term" value="P:transcription elongation by RNA polymerase II"/>
    <property type="evidence" value="ECO:0007669"/>
    <property type="project" value="InterPro"/>
</dbReference>
<dbReference type="Gene3D" id="6.10.250.3180">
    <property type="match status" value="1"/>
</dbReference>
<dbReference type="InterPro" id="IPR010684">
    <property type="entry name" value="RNA_pol_II_trans_fac_SIII_A"/>
</dbReference>
<evidence type="ECO:0000313" key="5">
    <source>
        <dbReference type="Proteomes" id="UP000298663"/>
    </source>
</evidence>
<dbReference type="Pfam" id="PF08711">
    <property type="entry name" value="Med26"/>
    <property type="match status" value="1"/>
</dbReference>
<evidence type="ECO:0000259" key="3">
    <source>
        <dbReference type="PROSITE" id="PS51319"/>
    </source>
</evidence>
<dbReference type="Pfam" id="PF06881">
    <property type="entry name" value="Elongin_A"/>
    <property type="match status" value="1"/>
</dbReference>
<evidence type="ECO:0000313" key="4">
    <source>
        <dbReference type="EMBL" id="TKR81024.1"/>
    </source>
</evidence>